<name>A0A135SUC3_9PEZI</name>
<dbReference type="Proteomes" id="UP000070121">
    <property type="component" value="Unassembled WGS sequence"/>
</dbReference>
<dbReference type="PROSITE" id="PS50157">
    <property type="entry name" value="ZINC_FINGER_C2H2_2"/>
    <property type="match status" value="1"/>
</dbReference>
<accession>A0A135SUC3</accession>
<dbReference type="AlphaFoldDB" id="A0A135SUC3"/>
<keyword evidence="1" id="KW-0863">Zinc-finger</keyword>
<proteinExistence type="predicted"/>
<keyword evidence="5" id="KW-1185">Reference proteome</keyword>
<evidence type="ECO:0000313" key="5">
    <source>
        <dbReference type="Proteomes" id="UP000070121"/>
    </source>
</evidence>
<keyword evidence="1" id="KW-0479">Metal-binding</keyword>
<dbReference type="OrthoDB" id="4851263at2759"/>
<feature type="compositionally biased region" description="Polar residues" evidence="2">
    <location>
        <begin position="73"/>
        <end position="93"/>
    </location>
</feature>
<feature type="region of interest" description="Disordered" evidence="2">
    <location>
        <begin position="73"/>
        <end position="100"/>
    </location>
</feature>
<dbReference type="SMART" id="SM00355">
    <property type="entry name" value="ZnF_C2H2"/>
    <property type="match status" value="1"/>
</dbReference>
<dbReference type="GO" id="GO:0008270">
    <property type="term" value="F:zinc ion binding"/>
    <property type="evidence" value="ECO:0007669"/>
    <property type="project" value="UniProtKB-KW"/>
</dbReference>
<comment type="caution">
    <text evidence="4">The sequence shown here is derived from an EMBL/GenBank/DDBJ whole genome shotgun (WGS) entry which is preliminary data.</text>
</comment>
<sequence length="134" mass="14589">MPASKTRTSSKFSCSEANCKLSFTSQSNLNRHKKSKHGDSVLMPCGKSLPNHTSNVQRHQKSCHGCNAVAGQSSVSGTKDNFQTPSSADSNASPVPDTSLEDNDLLTLMLQEGFDDVRFWDVDSINSFQFESSL</sequence>
<evidence type="ECO:0000256" key="2">
    <source>
        <dbReference type="SAM" id="MobiDB-lite"/>
    </source>
</evidence>
<organism evidence="4 5">
    <name type="scientific">Colletotrichum salicis</name>
    <dbReference type="NCBI Taxonomy" id="1209931"/>
    <lineage>
        <taxon>Eukaryota</taxon>
        <taxon>Fungi</taxon>
        <taxon>Dikarya</taxon>
        <taxon>Ascomycota</taxon>
        <taxon>Pezizomycotina</taxon>
        <taxon>Sordariomycetes</taxon>
        <taxon>Hypocreomycetidae</taxon>
        <taxon>Glomerellales</taxon>
        <taxon>Glomerellaceae</taxon>
        <taxon>Colletotrichum</taxon>
        <taxon>Colletotrichum acutatum species complex</taxon>
    </lineage>
</organism>
<dbReference type="EMBL" id="JFFI01002228">
    <property type="protein sequence ID" value="KXH39466.1"/>
    <property type="molecule type" value="Genomic_DNA"/>
</dbReference>
<protein>
    <recommendedName>
        <fullName evidence="3">C2H2-type domain-containing protein</fullName>
    </recommendedName>
</protein>
<dbReference type="PROSITE" id="PS00028">
    <property type="entry name" value="ZINC_FINGER_C2H2_1"/>
    <property type="match status" value="1"/>
</dbReference>
<dbReference type="Gene3D" id="3.30.160.60">
    <property type="entry name" value="Classic Zinc Finger"/>
    <property type="match status" value="1"/>
</dbReference>
<evidence type="ECO:0000256" key="1">
    <source>
        <dbReference type="PROSITE-ProRule" id="PRU00042"/>
    </source>
</evidence>
<evidence type="ECO:0000259" key="3">
    <source>
        <dbReference type="PROSITE" id="PS50157"/>
    </source>
</evidence>
<feature type="domain" description="C2H2-type" evidence="3">
    <location>
        <begin position="12"/>
        <end position="37"/>
    </location>
</feature>
<feature type="region of interest" description="Disordered" evidence="2">
    <location>
        <begin position="28"/>
        <end position="57"/>
    </location>
</feature>
<reference evidence="4 5" key="1">
    <citation type="submission" date="2014-02" db="EMBL/GenBank/DDBJ databases">
        <title>The genome sequence of Colletotrichum salicis CBS 607.94.</title>
        <authorList>
            <person name="Baroncelli R."/>
            <person name="Thon M.R."/>
        </authorList>
    </citation>
    <scope>NUCLEOTIDE SEQUENCE [LARGE SCALE GENOMIC DNA]</scope>
    <source>
        <strain evidence="4 5">CBS 607.94</strain>
    </source>
</reference>
<keyword evidence="1" id="KW-0862">Zinc</keyword>
<evidence type="ECO:0000313" key="4">
    <source>
        <dbReference type="EMBL" id="KXH39466.1"/>
    </source>
</evidence>
<gene>
    <name evidence="4" type="ORF">CSAL01_03536</name>
</gene>
<dbReference type="InterPro" id="IPR013087">
    <property type="entry name" value="Znf_C2H2_type"/>
</dbReference>